<dbReference type="AlphaFoldDB" id="A0A7Y0F116"/>
<feature type="transmembrane region" description="Helical" evidence="5">
    <location>
        <begin position="1165"/>
        <end position="1186"/>
    </location>
</feature>
<evidence type="ECO:0000256" key="5">
    <source>
        <dbReference type="SAM" id="Phobius"/>
    </source>
</evidence>
<evidence type="ECO:0000256" key="1">
    <source>
        <dbReference type="ARBA" id="ARBA00007257"/>
    </source>
</evidence>
<protein>
    <recommendedName>
        <fullName evidence="7">SpaA-like prealbumin fold domain-containing protein</fullName>
    </recommendedName>
</protein>
<feature type="chain" id="PRO_5038437266" description="SpaA-like prealbumin fold domain-containing protein" evidence="6">
    <location>
        <begin position="18"/>
        <end position="1196"/>
    </location>
</feature>
<dbReference type="Gene3D" id="2.60.40.10">
    <property type="entry name" value="Immunoglobulins"/>
    <property type="match status" value="3"/>
</dbReference>
<dbReference type="InterPro" id="IPR013783">
    <property type="entry name" value="Ig-like_fold"/>
</dbReference>
<dbReference type="PANTHER" id="PTHR36108:SF13">
    <property type="entry name" value="COLOSSIN-B-RELATED"/>
    <property type="match status" value="1"/>
</dbReference>
<dbReference type="EMBL" id="JAAIIH010000001">
    <property type="protein sequence ID" value="NMN00057.1"/>
    <property type="molecule type" value="Genomic_DNA"/>
</dbReference>
<name>A0A7Y0F116_9BIFI</name>
<evidence type="ECO:0000256" key="2">
    <source>
        <dbReference type="ARBA" id="ARBA00022525"/>
    </source>
</evidence>
<feature type="domain" description="SpaA-like prealbumin fold" evidence="7">
    <location>
        <begin position="797"/>
        <end position="844"/>
    </location>
</feature>
<dbReference type="Pfam" id="PF17802">
    <property type="entry name" value="SpaA"/>
    <property type="match status" value="3"/>
</dbReference>
<keyword evidence="9" id="KW-1185">Reference proteome</keyword>
<keyword evidence="5" id="KW-0472">Membrane</keyword>
<evidence type="ECO:0000256" key="3">
    <source>
        <dbReference type="ARBA" id="ARBA00022729"/>
    </source>
</evidence>
<feature type="domain" description="SpaA-like prealbumin fold" evidence="7">
    <location>
        <begin position="880"/>
        <end position="986"/>
    </location>
</feature>
<proteinExistence type="inferred from homology"/>
<evidence type="ECO:0000313" key="9">
    <source>
        <dbReference type="Proteomes" id="UP000588277"/>
    </source>
</evidence>
<feature type="compositionally biased region" description="Basic and acidic residues" evidence="4">
    <location>
        <begin position="787"/>
        <end position="797"/>
    </location>
</feature>
<sequence>MAAALTLAVGSIGVTYAAGDGNTGDAATPDTPTPAPVATGCDAVVDWATLRDCVEKGSSVMLAGLIVADGDDDVSGETITVKSGSNIVIGVKDGAGDNAAGIVGTKNGDTAVRMRTASVFTVPGSATLTITGGTYKDLSADKQPNGTDAVDGTLVYVNGSGKLHITGGTFSGNSTQSGSGGVLRGDGQSTITFGSTNGGNDSPKFKDNTAINGGVMYSRGTVDVLSGTFDHNIAVGSGSASQGGGALHVKYGSLLTVRGGLFKNNLMTGSGGSNGGGAIYAFDATVRVYGGTFQGNGQDPAPGQQCRDNNSGKCWTSASGGGAIYSSKSALTVQGNVVFEGNYAKARGFNSGGGAIWAQKELWIRNSAVGAGKPRFEGNWASITQPTAETSNSEVPTMLTGPASEIVAGGAGGAVFLNNASSDNMSTKSVAYITGGEYINNASGYLGGGIYTEEHTTTYVGKAVAFDNTAGHFGGGLWFCPSGESSASKGGNIALFENSVKDSLDANNLNDSTPGTSDTMAGDDLAIMSPWYKSPWGIRNNTFQLMDTWFTGRSEKTVDWYWDGTPAKEASGYNDKYLGGSREVSVPVLTQAGSDETKYTPRYENPTVSAANRIDIDETSHAMMVCSYYTSGRNGGKGYDATGIDTTAGCNQYSSSSYGNQGVAFKAVVTDSAAIGKAKNTAQITISGNGARLSGGGFGSDGRVIFDSPYSMEWQKVDADTGQSVTTASTWTLSTANSKLDERSDGEEKSPYMALDLRPSECIDQQDAKNCWNKQISGDDVTWSVDIRDNDKDRDNDIPTDGSGNEIFGSISIDNLAPGTYTLKEKTAPTGYELNTTEYTFTIKPVGEDGKPPTMPTLSPTANTVGNDGRTIGDKKLEGTLAWSKTGVGGNLISGATWSLSGPSGFTSLEVKDYCTVDAACVTQDKTADADDVAGKFALDIRDTGKFPNGTYTLTETAAPEGYWLPVNVAYTVTLGTSDTNSRTVTWGNGVQNLSVANTPAQVSWTKVESGGTTPIGGAEWTLTQVGSIDSRNTITPIDKQKQKSWAVKDCGIDDSDIGCTGSDVDPLQWADSNTSKGEFQLTGLAPGEYTLTEKKAPSGYVMSDKTYGFVIPYTEPDSVKICTVNDQFSTKGCDLSAGYVADNAIPNAKAIAVLPLTGGLGTGWGRLLLGGGFAVAAALAAAVTYEWRRRKAFDV</sequence>
<keyword evidence="3 6" id="KW-0732">Signal</keyword>
<dbReference type="Proteomes" id="UP000588277">
    <property type="component" value="Unassembled WGS sequence"/>
</dbReference>
<gene>
    <name evidence="8" type="ORF">G1C96_0634</name>
</gene>
<evidence type="ECO:0000259" key="7">
    <source>
        <dbReference type="Pfam" id="PF17802"/>
    </source>
</evidence>
<feature type="signal peptide" evidence="6">
    <location>
        <begin position="1"/>
        <end position="17"/>
    </location>
</feature>
<accession>A0A7Y0F116</accession>
<comment type="similarity">
    <text evidence="1">Belongs to the serine-aspartate repeat-containing protein (SDr) family.</text>
</comment>
<evidence type="ECO:0000256" key="4">
    <source>
        <dbReference type="SAM" id="MobiDB-lite"/>
    </source>
</evidence>
<keyword evidence="5" id="KW-1133">Transmembrane helix</keyword>
<keyword evidence="5" id="KW-0812">Transmembrane</keyword>
<dbReference type="PANTHER" id="PTHR36108">
    <property type="entry name" value="COLOSSIN-B-RELATED"/>
    <property type="match status" value="1"/>
</dbReference>
<evidence type="ECO:0000256" key="6">
    <source>
        <dbReference type="SAM" id="SignalP"/>
    </source>
</evidence>
<organism evidence="8 9">
    <name type="scientific">Bifidobacterium moraviense</name>
    <dbReference type="NCBI Taxonomy" id="2675323"/>
    <lineage>
        <taxon>Bacteria</taxon>
        <taxon>Bacillati</taxon>
        <taxon>Actinomycetota</taxon>
        <taxon>Actinomycetes</taxon>
        <taxon>Bifidobacteriales</taxon>
        <taxon>Bifidobacteriaceae</taxon>
        <taxon>Bifidobacterium</taxon>
    </lineage>
</organism>
<feature type="domain" description="SpaA-like prealbumin fold" evidence="7">
    <location>
        <begin position="1002"/>
        <end position="1116"/>
    </location>
</feature>
<dbReference type="GO" id="GO:0005975">
    <property type="term" value="P:carbohydrate metabolic process"/>
    <property type="evidence" value="ECO:0007669"/>
    <property type="project" value="UniProtKB-ARBA"/>
</dbReference>
<feature type="region of interest" description="Disordered" evidence="4">
    <location>
        <begin position="787"/>
        <end position="806"/>
    </location>
</feature>
<comment type="caution">
    <text evidence="8">The sequence shown here is derived from an EMBL/GenBank/DDBJ whole genome shotgun (WGS) entry which is preliminary data.</text>
</comment>
<dbReference type="InterPro" id="IPR041033">
    <property type="entry name" value="SpaA_PFL_dom_1"/>
</dbReference>
<dbReference type="RefSeq" id="WP_169275176.1">
    <property type="nucleotide sequence ID" value="NZ_JAAIIH010000001.1"/>
</dbReference>
<keyword evidence="2" id="KW-0964">Secreted</keyword>
<reference evidence="8 9" key="1">
    <citation type="submission" date="2020-02" db="EMBL/GenBank/DDBJ databases">
        <title>Characterization of phylogenetic diversity of novel bifidobacterial species isolated in Czech ZOOs.</title>
        <authorList>
            <person name="Lugli G.A."/>
            <person name="Vera N.B."/>
            <person name="Ventura M."/>
        </authorList>
    </citation>
    <scope>NUCLEOTIDE SEQUENCE [LARGE SCALE GENOMIC DNA]</scope>
    <source>
        <strain evidence="8 9">DSM 109958</strain>
    </source>
</reference>
<evidence type="ECO:0000313" key="8">
    <source>
        <dbReference type="EMBL" id="NMN00057.1"/>
    </source>
</evidence>